<dbReference type="Gene3D" id="3.40.50.300">
    <property type="entry name" value="P-loop containing nucleotide triphosphate hydrolases"/>
    <property type="match status" value="1"/>
</dbReference>
<organism evidence="3 4">
    <name type="scientific">Bradyrhizobium elkanii</name>
    <dbReference type="NCBI Taxonomy" id="29448"/>
    <lineage>
        <taxon>Bacteria</taxon>
        <taxon>Pseudomonadati</taxon>
        <taxon>Pseudomonadota</taxon>
        <taxon>Alphaproteobacteria</taxon>
        <taxon>Hyphomicrobiales</taxon>
        <taxon>Nitrobacteraceae</taxon>
        <taxon>Bradyrhizobium</taxon>
    </lineage>
</organism>
<dbReference type="RefSeq" id="WP_016847852.1">
    <property type="nucleotide sequence ID" value="NZ_CP126004.1"/>
</dbReference>
<dbReference type="InterPro" id="IPR027417">
    <property type="entry name" value="P-loop_NTPase"/>
</dbReference>
<protein>
    <submittedName>
        <fullName evidence="3">ATP-dependent endonuclease of OLD family</fullName>
    </submittedName>
</protein>
<evidence type="ECO:0000313" key="3">
    <source>
        <dbReference type="EMBL" id="MEY9322442.1"/>
    </source>
</evidence>
<evidence type="ECO:0000313" key="4">
    <source>
        <dbReference type="Proteomes" id="UP001565471"/>
    </source>
</evidence>
<dbReference type="Pfam" id="PF13175">
    <property type="entry name" value="AAA_15"/>
    <property type="match status" value="1"/>
</dbReference>
<accession>A0ABV4FHX6</accession>
<dbReference type="PANTHER" id="PTHR43581">
    <property type="entry name" value="ATP/GTP PHOSPHATASE"/>
    <property type="match status" value="1"/>
</dbReference>
<dbReference type="GO" id="GO:0004519">
    <property type="term" value="F:endonuclease activity"/>
    <property type="evidence" value="ECO:0007669"/>
    <property type="project" value="UniProtKB-KW"/>
</dbReference>
<dbReference type="EMBL" id="JBGBZA010000002">
    <property type="protein sequence ID" value="MEY9322442.1"/>
    <property type="molecule type" value="Genomic_DNA"/>
</dbReference>
<dbReference type="PANTHER" id="PTHR43581:SF4">
    <property type="entry name" value="ATP_GTP PHOSPHATASE"/>
    <property type="match status" value="1"/>
</dbReference>
<dbReference type="InterPro" id="IPR051396">
    <property type="entry name" value="Bact_Antivir_Def_Nuclease"/>
</dbReference>
<keyword evidence="3" id="KW-0378">Hydrolase</keyword>
<evidence type="ECO:0000259" key="1">
    <source>
        <dbReference type="Pfam" id="PF13175"/>
    </source>
</evidence>
<proteinExistence type="predicted"/>
<dbReference type="Pfam" id="PF20469">
    <property type="entry name" value="OLD-like_TOPRIM"/>
    <property type="match status" value="1"/>
</dbReference>
<keyword evidence="4" id="KW-1185">Reference proteome</keyword>
<keyword evidence="3" id="KW-0540">Nuclease</keyword>
<feature type="domain" description="OLD protein-like TOPRIM" evidence="2">
    <location>
        <begin position="458"/>
        <end position="525"/>
    </location>
</feature>
<dbReference type="InterPro" id="IPR041685">
    <property type="entry name" value="AAA_GajA/Old/RecF-like"/>
</dbReference>
<reference evidence="3 4" key="1">
    <citation type="submission" date="2024-07" db="EMBL/GenBank/DDBJ databases">
        <title>Genomic Encyclopedia of Type Strains, Phase V (KMG-V): Genome sequencing to study the core and pangenomes of soil and plant-associated prokaryotes.</title>
        <authorList>
            <person name="Whitman W."/>
        </authorList>
    </citation>
    <scope>NUCLEOTIDE SEQUENCE [LARGE SCALE GENOMIC DNA]</scope>
    <source>
        <strain evidence="3 4">USDA 415</strain>
    </source>
</reference>
<feature type="domain" description="Endonuclease GajA/Old nuclease/RecF-like AAA" evidence="1">
    <location>
        <begin position="1"/>
        <end position="394"/>
    </location>
</feature>
<keyword evidence="3" id="KW-0255">Endonuclease</keyword>
<dbReference type="InterPro" id="IPR034139">
    <property type="entry name" value="TOPRIM_OLD"/>
</dbReference>
<evidence type="ECO:0000259" key="2">
    <source>
        <dbReference type="Pfam" id="PF20469"/>
    </source>
</evidence>
<gene>
    <name evidence="3" type="ORF">ABIF29_009241</name>
</gene>
<dbReference type="SUPFAM" id="SSF52540">
    <property type="entry name" value="P-loop containing nucleoside triphosphate hydrolases"/>
    <property type="match status" value="1"/>
</dbReference>
<sequence length="645" mass="71844">MRIQSVRIKNLRAYQDETVEFDSYTCLVGANGAGKSTVLCALNIFFREIENTSTNLSNLDKEDFHRGNVDEPIEITVTFADLSREAQEAFADYYRQGVLMVTARADYDPASGAATVKQYGNRLAMEEFAPYFKRNGDGAKADELKAAYAALRQQFTDLPAGAKTKGDMADALRAYEAERVDQCKPIPSEDQFYGATHGQGRLREFVQWVYVPAVKDAAGEQAEAKNTALGRLLARTVRSQVNFSDRLIELRAQAEANYREMLALQQGTLDDISRDLQNRLAEWSHPEATAKLQWHQDPKSSIRIEEPVARLLAGDGEFEGSIARFGHGMQRSYIIALLQGLSVADAAGPRLLLGIEEPELYQHPPQARHLASVLQELSRNGAQVIASTHSPYFVDGTTFERVRLVRKRRNEGRATVHSCSVDRLGQRYAAVTGDRPTAQEGVLAKLHQVMQPHLSEMFFTPKLILVEGLEDAAYINAWMVLSERWESFRARGAHIVAVNGKSELIRPLIIAQQLQIPTFVIFDCDGDKLTHNNPDQQRSIEASHRRDNSALFHLAGMQQQDPFPTDAVWSESLVAWPHDLGKCVEVDAGAHWQPAGSRASANYGNVSGLKKNTLHIGARLKELQNLRANTATLDRLCETILTFAN</sequence>
<dbReference type="Proteomes" id="UP001565471">
    <property type="component" value="Unassembled WGS sequence"/>
</dbReference>
<name>A0ABV4FHX6_BRAEL</name>
<comment type="caution">
    <text evidence="3">The sequence shown here is derived from an EMBL/GenBank/DDBJ whole genome shotgun (WGS) entry which is preliminary data.</text>
</comment>